<feature type="region of interest" description="Disordered" evidence="1">
    <location>
        <begin position="102"/>
        <end position="137"/>
    </location>
</feature>
<sequence length="137" mass="14196">MQGVDVGGQRHAGRCVGDVDLGGVRPGERRGVLLGTGTVAISHHHAAAATDDLARHVRSDPARGTGDDGQTARDPHAAEPSCAQTAGTLTYAAYRAIRPEVASSSAWATNDMTTTPPSWTTPEARPVRPSSSTVSTR</sequence>
<gene>
    <name evidence="2" type="ORF">QE405_004052</name>
</gene>
<dbReference type="EMBL" id="JAUTAN010000001">
    <property type="protein sequence ID" value="MDQ1106768.1"/>
    <property type="molecule type" value="Genomic_DNA"/>
</dbReference>
<feature type="region of interest" description="Disordered" evidence="1">
    <location>
        <begin position="47"/>
        <end position="83"/>
    </location>
</feature>
<dbReference type="AlphaFoldDB" id="A0AAJ1U7F4"/>
<proteinExistence type="predicted"/>
<name>A0AAJ1U7F4_9ACTN</name>
<organism evidence="2 3">
    <name type="scientific">Nocardioides zeae</name>
    <dbReference type="NCBI Taxonomy" id="1457234"/>
    <lineage>
        <taxon>Bacteria</taxon>
        <taxon>Bacillati</taxon>
        <taxon>Actinomycetota</taxon>
        <taxon>Actinomycetes</taxon>
        <taxon>Propionibacteriales</taxon>
        <taxon>Nocardioidaceae</taxon>
        <taxon>Nocardioides</taxon>
    </lineage>
</organism>
<comment type="caution">
    <text evidence="2">The sequence shown here is derived from an EMBL/GenBank/DDBJ whole genome shotgun (WGS) entry which is preliminary data.</text>
</comment>
<evidence type="ECO:0000313" key="3">
    <source>
        <dbReference type="Proteomes" id="UP001239215"/>
    </source>
</evidence>
<accession>A0AAJ1U7F4</accession>
<reference evidence="2" key="1">
    <citation type="submission" date="2023-07" db="EMBL/GenBank/DDBJ databases">
        <title>Functional and genomic diversity of the sorghum phyllosphere microbiome.</title>
        <authorList>
            <person name="Shade A."/>
        </authorList>
    </citation>
    <scope>NUCLEOTIDE SEQUENCE</scope>
    <source>
        <strain evidence="2">SORGH_AS_1067</strain>
    </source>
</reference>
<dbReference type="Proteomes" id="UP001239215">
    <property type="component" value="Unassembled WGS sequence"/>
</dbReference>
<feature type="compositionally biased region" description="Basic and acidic residues" evidence="1">
    <location>
        <begin position="52"/>
        <end position="61"/>
    </location>
</feature>
<evidence type="ECO:0000256" key="1">
    <source>
        <dbReference type="SAM" id="MobiDB-lite"/>
    </source>
</evidence>
<evidence type="ECO:0000313" key="2">
    <source>
        <dbReference type="EMBL" id="MDQ1106768.1"/>
    </source>
</evidence>
<feature type="compositionally biased region" description="Polar residues" evidence="1">
    <location>
        <begin position="102"/>
        <end position="121"/>
    </location>
</feature>
<protein>
    <submittedName>
        <fullName evidence="2">Uncharacterized protein</fullName>
    </submittedName>
</protein>